<sequence>MLLASTGALAITICAGLLITEVIAPPPPAEEPSSEDEDEPVEDRGRVIDFTLPDEQGTHHDGALAGD</sequence>
<evidence type="ECO:0000313" key="3">
    <source>
        <dbReference type="Proteomes" id="UP000002027"/>
    </source>
</evidence>
<dbReference type="HOGENOM" id="CLU_2810253_0_0_0"/>
<organism evidence="2 3">
    <name type="scientific">Sphaerobacter thermophilus (strain ATCC 49802 / DSM 20745 / KCCM 41009 / NCIMB 13125 / S 6022)</name>
    <dbReference type="NCBI Taxonomy" id="479434"/>
    <lineage>
        <taxon>Bacteria</taxon>
        <taxon>Pseudomonadati</taxon>
        <taxon>Thermomicrobiota</taxon>
        <taxon>Thermomicrobia</taxon>
        <taxon>Sphaerobacterales</taxon>
        <taxon>Sphaerobacterineae</taxon>
        <taxon>Sphaerobacteraceae</taxon>
        <taxon>Sphaerobacter</taxon>
    </lineage>
</organism>
<proteinExistence type="predicted"/>
<reference evidence="3" key="1">
    <citation type="submission" date="2009-11" db="EMBL/GenBank/DDBJ databases">
        <title>The complete chromosome 1 of Sphaerobacter thermophilus DSM 20745.</title>
        <authorList>
            <person name="Lucas S."/>
            <person name="Copeland A."/>
            <person name="Lapidus A."/>
            <person name="Glavina del Rio T."/>
            <person name="Dalin E."/>
            <person name="Tice H."/>
            <person name="Bruce D."/>
            <person name="Goodwin L."/>
            <person name="Pitluck S."/>
            <person name="Kyrpides N."/>
            <person name="Mavromatis K."/>
            <person name="Ivanova N."/>
            <person name="Mikhailova N."/>
            <person name="LaButti K.M."/>
            <person name="Clum A."/>
            <person name="Sun H.I."/>
            <person name="Brettin T."/>
            <person name="Detter J.C."/>
            <person name="Han C."/>
            <person name="Larimer F."/>
            <person name="Land M."/>
            <person name="Hauser L."/>
            <person name="Markowitz V."/>
            <person name="Cheng J.F."/>
            <person name="Hugenholtz P."/>
            <person name="Woyke T."/>
            <person name="Wu D."/>
            <person name="Steenblock K."/>
            <person name="Schneider S."/>
            <person name="Pukall R."/>
            <person name="Goeker M."/>
            <person name="Klenk H.P."/>
            <person name="Eisen J.A."/>
        </authorList>
    </citation>
    <scope>NUCLEOTIDE SEQUENCE [LARGE SCALE GENOMIC DNA]</scope>
    <source>
        <strain evidence="3">ATCC 49802 / DSM 20745 / S 6022</strain>
    </source>
</reference>
<feature type="region of interest" description="Disordered" evidence="1">
    <location>
        <begin position="24"/>
        <end position="67"/>
    </location>
</feature>
<feature type="compositionally biased region" description="Basic and acidic residues" evidence="1">
    <location>
        <begin position="56"/>
        <end position="67"/>
    </location>
</feature>
<dbReference type="AlphaFoldDB" id="D1C191"/>
<name>D1C191_SPHTD</name>
<gene>
    <name evidence="2" type="ordered locus">Sthe_0570</name>
</gene>
<evidence type="ECO:0000256" key="1">
    <source>
        <dbReference type="SAM" id="MobiDB-lite"/>
    </source>
</evidence>
<keyword evidence="3" id="KW-1185">Reference proteome</keyword>
<dbReference type="KEGG" id="sti:Sthe_0570"/>
<dbReference type="STRING" id="479434.Sthe_0570"/>
<dbReference type="RefSeq" id="WP_012871055.1">
    <property type="nucleotide sequence ID" value="NC_013523.1"/>
</dbReference>
<dbReference type="InParanoid" id="D1C191"/>
<protein>
    <submittedName>
        <fullName evidence="2">Uncharacterized protein</fullName>
    </submittedName>
</protein>
<feature type="compositionally biased region" description="Acidic residues" evidence="1">
    <location>
        <begin position="32"/>
        <end position="41"/>
    </location>
</feature>
<dbReference type="Proteomes" id="UP000002027">
    <property type="component" value="Chromosome 1"/>
</dbReference>
<dbReference type="EMBL" id="CP001823">
    <property type="protein sequence ID" value="ACZ38008.1"/>
    <property type="molecule type" value="Genomic_DNA"/>
</dbReference>
<accession>D1C191</accession>
<reference evidence="2 3" key="2">
    <citation type="journal article" date="2010" name="Stand. Genomic Sci.">
        <title>Complete genome sequence of Desulfohalobium retbaense type strain (HR(100)).</title>
        <authorList>
            <person name="Spring S."/>
            <person name="Nolan M."/>
            <person name="Lapidus A."/>
            <person name="Glavina Del Rio T."/>
            <person name="Copeland A."/>
            <person name="Tice H."/>
            <person name="Cheng J.F."/>
            <person name="Lucas S."/>
            <person name="Land M."/>
            <person name="Chen F."/>
            <person name="Bruce D."/>
            <person name="Goodwin L."/>
            <person name="Pitluck S."/>
            <person name="Ivanova N."/>
            <person name="Mavromatis K."/>
            <person name="Mikhailova N."/>
            <person name="Pati A."/>
            <person name="Chen A."/>
            <person name="Palaniappan K."/>
            <person name="Hauser L."/>
            <person name="Chang Y.J."/>
            <person name="Jeffries C.D."/>
            <person name="Munk C."/>
            <person name="Kiss H."/>
            <person name="Chain P."/>
            <person name="Han C."/>
            <person name="Brettin T."/>
            <person name="Detter J.C."/>
            <person name="Schuler E."/>
            <person name="Goker M."/>
            <person name="Rohde M."/>
            <person name="Bristow J."/>
            <person name="Eisen J.A."/>
            <person name="Markowitz V."/>
            <person name="Hugenholtz P."/>
            <person name="Kyrpides N.C."/>
            <person name="Klenk H.P."/>
        </authorList>
    </citation>
    <scope>NUCLEOTIDE SEQUENCE [LARGE SCALE GENOMIC DNA]</scope>
    <source>
        <strain evidence="3">ATCC 49802 / DSM 20745 / S 6022</strain>
    </source>
</reference>
<evidence type="ECO:0000313" key="2">
    <source>
        <dbReference type="EMBL" id="ACZ38008.1"/>
    </source>
</evidence>